<dbReference type="Gene3D" id="2.10.260.10">
    <property type="match status" value="1"/>
</dbReference>
<dbReference type="AlphaFoldDB" id="A0AAW9RR12"/>
<keyword evidence="3" id="KW-0238">DNA-binding</keyword>
<evidence type="ECO:0000256" key="1">
    <source>
        <dbReference type="SAM" id="MobiDB-lite"/>
    </source>
</evidence>
<proteinExistence type="predicted"/>
<comment type="caution">
    <text evidence="3">The sequence shown here is derived from an EMBL/GenBank/DDBJ whole genome shotgun (WGS) entry which is preliminary data.</text>
</comment>
<dbReference type="PANTHER" id="PTHR40516:SF1">
    <property type="entry name" value="ANTITOXIN CHPS-RELATED"/>
    <property type="match status" value="1"/>
</dbReference>
<feature type="region of interest" description="Disordered" evidence="1">
    <location>
        <begin position="82"/>
        <end position="108"/>
    </location>
</feature>
<dbReference type="InterPro" id="IPR037914">
    <property type="entry name" value="SpoVT-AbrB_sf"/>
</dbReference>
<reference evidence="3 4" key="1">
    <citation type="submission" date="2024-02" db="EMBL/GenBank/DDBJ databases">
        <title>Genome analysis and characterization of Microbaculum marinisediminis sp. nov., isolated from marine sediment.</title>
        <authorList>
            <person name="Du Z.-J."/>
            <person name="Ye Y.-Q."/>
            <person name="Zhang Z.-R."/>
            <person name="Yuan S.-M."/>
            <person name="Zhang X.-Y."/>
        </authorList>
    </citation>
    <scope>NUCLEOTIDE SEQUENCE [LARGE SCALE GENOMIC DNA]</scope>
    <source>
        <strain evidence="3 4">SDUM1044001</strain>
    </source>
</reference>
<dbReference type="InterPro" id="IPR007159">
    <property type="entry name" value="SpoVT-AbrB_dom"/>
</dbReference>
<dbReference type="EMBL" id="JAZHOF010000011">
    <property type="protein sequence ID" value="MEJ8574345.1"/>
    <property type="molecule type" value="Genomic_DNA"/>
</dbReference>
<name>A0AAW9RR12_9HYPH</name>
<dbReference type="RefSeq" id="WP_340332042.1">
    <property type="nucleotide sequence ID" value="NZ_JAZHOF010000011.1"/>
</dbReference>
<accession>A0AAW9RR12</accession>
<feature type="domain" description="SpoVT-AbrB" evidence="2">
    <location>
        <begin position="6"/>
        <end position="51"/>
    </location>
</feature>
<dbReference type="SMART" id="SM00966">
    <property type="entry name" value="SpoVT_AbrB"/>
    <property type="match status" value="1"/>
</dbReference>
<dbReference type="Pfam" id="PF04014">
    <property type="entry name" value="MazE_antitoxin"/>
    <property type="match status" value="1"/>
</dbReference>
<evidence type="ECO:0000313" key="3">
    <source>
        <dbReference type="EMBL" id="MEJ8574345.1"/>
    </source>
</evidence>
<dbReference type="PANTHER" id="PTHR40516">
    <property type="entry name" value="ANTITOXIN CHPS-RELATED"/>
    <property type="match status" value="1"/>
</dbReference>
<organism evidence="3 4">
    <name type="scientific">Microbaculum marinum</name>
    <dbReference type="NCBI Taxonomy" id="1764581"/>
    <lineage>
        <taxon>Bacteria</taxon>
        <taxon>Pseudomonadati</taxon>
        <taxon>Pseudomonadota</taxon>
        <taxon>Alphaproteobacteria</taxon>
        <taxon>Hyphomicrobiales</taxon>
        <taxon>Tepidamorphaceae</taxon>
        <taxon>Microbaculum</taxon>
    </lineage>
</organism>
<evidence type="ECO:0000259" key="2">
    <source>
        <dbReference type="SMART" id="SM00966"/>
    </source>
</evidence>
<dbReference type="GO" id="GO:0003677">
    <property type="term" value="F:DNA binding"/>
    <property type="evidence" value="ECO:0007669"/>
    <property type="project" value="UniProtKB-KW"/>
</dbReference>
<protein>
    <submittedName>
        <fullName evidence="3">AbrB/MazE/SpoVT family DNA-binding domain-containing protein</fullName>
    </submittedName>
</protein>
<dbReference type="GO" id="GO:0097351">
    <property type="term" value="F:toxin sequestering activity"/>
    <property type="evidence" value="ECO:0007669"/>
    <property type="project" value="InterPro"/>
</dbReference>
<gene>
    <name evidence="3" type="ORF">V3328_22870</name>
</gene>
<dbReference type="InterPro" id="IPR039052">
    <property type="entry name" value="Antitox_PemI-like"/>
</dbReference>
<evidence type="ECO:0000313" key="4">
    <source>
        <dbReference type="Proteomes" id="UP001378188"/>
    </source>
</evidence>
<sequence>MKIRVARWGNSLAVRLPKAAAEELGLEEGGEVDLSVEDGTALLKPVARRGPTLQDLVAEMKRLGPQNEPPFEDWGILPSEWPDEDWSDIAPPDTTPTLYNADSRRKRS</sequence>
<dbReference type="Proteomes" id="UP001378188">
    <property type="component" value="Unassembled WGS sequence"/>
</dbReference>
<dbReference type="SUPFAM" id="SSF89447">
    <property type="entry name" value="AbrB/MazE/MraZ-like"/>
    <property type="match status" value="1"/>
</dbReference>
<keyword evidence="4" id="KW-1185">Reference proteome</keyword>